<dbReference type="AlphaFoldDB" id="A0A0E0E0N3"/>
<dbReference type="Gramene" id="OMERI06G12940.4">
    <property type="protein sequence ID" value="OMERI06G12940.4"/>
    <property type="gene ID" value="OMERI06G12940"/>
</dbReference>
<dbReference type="EnsemblPlants" id="OMERI06G12940.6">
    <property type="protein sequence ID" value="OMERI06G12940.6"/>
    <property type="gene ID" value="OMERI06G12940"/>
</dbReference>
<proteinExistence type="predicted"/>
<dbReference type="HOGENOM" id="CLU_2403353_0_0_1"/>
<reference evidence="2" key="1">
    <citation type="submission" date="2015-04" db="UniProtKB">
        <authorList>
            <consortium name="EnsemblPlants"/>
        </authorList>
    </citation>
    <scope>IDENTIFICATION</scope>
</reference>
<dbReference type="Gramene" id="OMERI06G12940.2">
    <property type="protein sequence ID" value="OMERI06G12940.2"/>
    <property type="gene ID" value="OMERI06G12940"/>
</dbReference>
<evidence type="ECO:0000256" key="1">
    <source>
        <dbReference type="SAM" id="MobiDB-lite"/>
    </source>
</evidence>
<evidence type="ECO:0000313" key="2">
    <source>
        <dbReference type="EnsemblPlants" id="OMERI06G12940.2"/>
    </source>
</evidence>
<dbReference type="Proteomes" id="UP000008021">
    <property type="component" value="Chromosome 6"/>
</dbReference>
<name>A0A0E0E0N3_9ORYZ</name>
<accession>A0A0E0E0N3</accession>
<keyword evidence="3" id="KW-1185">Reference proteome</keyword>
<reference evidence="2" key="2">
    <citation type="submission" date="2018-05" db="EMBL/GenBank/DDBJ databases">
        <title>OmerRS3 (Oryza meridionalis Reference Sequence Version 3).</title>
        <authorList>
            <person name="Zhang J."/>
            <person name="Kudrna D."/>
            <person name="Lee S."/>
            <person name="Talag J."/>
            <person name="Welchert J."/>
            <person name="Wing R.A."/>
        </authorList>
    </citation>
    <scope>NUCLEOTIDE SEQUENCE [LARGE SCALE GENOMIC DNA]</scope>
    <source>
        <strain evidence="2">OR44</strain>
    </source>
</reference>
<sequence>MALGDERGGHPAATATKSCTGASSSSAGGRTRTRSTTTEDVVEVVTEEGRRHKVKIKNSIENTWSHGDRYASGFKCHYCTLAIKGGALEVLLV</sequence>
<evidence type="ECO:0000313" key="3">
    <source>
        <dbReference type="Proteomes" id="UP000008021"/>
    </source>
</evidence>
<feature type="compositionally biased region" description="Low complexity" evidence="1">
    <location>
        <begin position="13"/>
        <end position="39"/>
    </location>
</feature>
<protein>
    <submittedName>
        <fullName evidence="2">Uncharacterized protein</fullName>
    </submittedName>
</protein>
<dbReference type="EnsemblPlants" id="OMERI06G12940.4">
    <property type="protein sequence ID" value="OMERI06G12940.4"/>
    <property type="gene ID" value="OMERI06G12940"/>
</dbReference>
<dbReference type="EnsemblPlants" id="OMERI06G12940.2">
    <property type="protein sequence ID" value="OMERI06G12940.2"/>
    <property type="gene ID" value="OMERI06G12940"/>
</dbReference>
<organism evidence="2">
    <name type="scientific">Oryza meridionalis</name>
    <dbReference type="NCBI Taxonomy" id="40149"/>
    <lineage>
        <taxon>Eukaryota</taxon>
        <taxon>Viridiplantae</taxon>
        <taxon>Streptophyta</taxon>
        <taxon>Embryophyta</taxon>
        <taxon>Tracheophyta</taxon>
        <taxon>Spermatophyta</taxon>
        <taxon>Magnoliopsida</taxon>
        <taxon>Liliopsida</taxon>
        <taxon>Poales</taxon>
        <taxon>Poaceae</taxon>
        <taxon>BOP clade</taxon>
        <taxon>Oryzoideae</taxon>
        <taxon>Oryzeae</taxon>
        <taxon>Oryzinae</taxon>
        <taxon>Oryza</taxon>
    </lineage>
</organism>
<dbReference type="Gramene" id="OMERI06G12940.6">
    <property type="protein sequence ID" value="OMERI06G12940.6"/>
    <property type="gene ID" value="OMERI06G12940"/>
</dbReference>
<feature type="region of interest" description="Disordered" evidence="1">
    <location>
        <begin position="1"/>
        <end position="40"/>
    </location>
</feature>